<evidence type="ECO:0000313" key="4">
    <source>
        <dbReference type="EMBL" id="TWI89719.1"/>
    </source>
</evidence>
<protein>
    <submittedName>
        <fullName evidence="4">Putative dehydrogenase</fullName>
    </submittedName>
</protein>
<feature type="domain" description="GFO/IDH/MocA-like oxidoreductase" evidence="3">
    <location>
        <begin position="130"/>
        <end position="264"/>
    </location>
</feature>
<dbReference type="InterPro" id="IPR050463">
    <property type="entry name" value="Gfo/Idh/MocA_oxidrdct_glycsds"/>
</dbReference>
<accession>A0A562T7S9</accession>
<dbReference type="RefSeq" id="WP_145342574.1">
    <property type="nucleotide sequence ID" value="NZ_SMLY01000073.1"/>
</dbReference>
<dbReference type="PANTHER" id="PTHR43818">
    <property type="entry name" value="BCDNA.GH03377"/>
    <property type="match status" value="1"/>
</dbReference>
<dbReference type="InterPro" id="IPR055170">
    <property type="entry name" value="GFO_IDH_MocA-like_dom"/>
</dbReference>
<name>A0A562T7S9_9HYPH</name>
<reference evidence="4 5" key="1">
    <citation type="submission" date="2019-07" db="EMBL/GenBank/DDBJ databases">
        <title>Genomic Encyclopedia of Archaeal and Bacterial Type Strains, Phase II (KMG-II): from individual species to whole genera.</title>
        <authorList>
            <person name="Goeker M."/>
        </authorList>
    </citation>
    <scope>NUCLEOTIDE SEQUENCE [LARGE SCALE GENOMIC DNA]</scope>
    <source>
        <strain evidence="4 5">ATCC BAA-252</strain>
    </source>
</reference>
<dbReference type="GO" id="GO:0000166">
    <property type="term" value="F:nucleotide binding"/>
    <property type="evidence" value="ECO:0007669"/>
    <property type="project" value="InterPro"/>
</dbReference>
<dbReference type="GO" id="GO:0016491">
    <property type="term" value="F:oxidoreductase activity"/>
    <property type="evidence" value="ECO:0007669"/>
    <property type="project" value="UniProtKB-KW"/>
</dbReference>
<dbReference type="SUPFAM" id="SSF51735">
    <property type="entry name" value="NAD(P)-binding Rossmann-fold domains"/>
    <property type="match status" value="1"/>
</dbReference>
<dbReference type="EMBL" id="VLLF01000003">
    <property type="protein sequence ID" value="TWI89719.1"/>
    <property type="molecule type" value="Genomic_DNA"/>
</dbReference>
<organism evidence="4 5">
    <name type="scientific">Roseibium hamelinense</name>
    <dbReference type="NCBI Taxonomy" id="150831"/>
    <lineage>
        <taxon>Bacteria</taxon>
        <taxon>Pseudomonadati</taxon>
        <taxon>Pseudomonadota</taxon>
        <taxon>Alphaproteobacteria</taxon>
        <taxon>Hyphomicrobiales</taxon>
        <taxon>Stappiaceae</taxon>
        <taxon>Roseibium</taxon>
    </lineage>
</organism>
<dbReference type="Pfam" id="PF01408">
    <property type="entry name" value="GFO_IDH_MocA"/>
    <property type="match status" value="1"/>
</dbReference>
<evidence type="ECO:0000259" key="2">
    <source>
        <dbReference type="Pfam" id="PF01408"/>
    </source>
</evidence>
<keyword evidence="5" id="KW-1185">Reference proteome</keyword>
<dbReference type="Pfam" id="PF22725">
    <property type="entry name" value="GFO_IDH_MocA_C3"/>
    <property type="match status" value="1"/>
</dbReference>
<dbReference type="OrthoDB" id="9776544at2"/>
<dbReference type="Gene3D" id="3.30.360.10">
    <property type="entry name" value="Dihydrodipicolinate Reductase, domain 2"/>
    <property type="match status" value="1"/>
</dbReference>
<evidence type="ECO:0000256" key="1">
    <source>
        <dbReference type="ARBA" id="ARBA00023002"/>
    </source>
</evidence>
<dbReference type="Proteomes" id="UP000320593">
    <property type="component" value="Unassembled WGS sequence"/>
</dbReference>
<feature type="domain" description="Gfo/Idh/MocA-like oxidoreductase N-terminal" evidence="2">
    <location>
        <begin position="7"/>
        <end position="118"/>
    </location>
</feature>
<dbReference type="SUPFAM" id="SSF55347">
    <property type="entry name" value="Glyceraldehyde-3-phosphate dehydrogenase-like, C-terminal domain"/>
    <property type="match status" value="1"/>
</dbReference>
<dbReference type="AlphaFoldDB" id="A0A562T7S9"/>
<dbReference type="PANTHER" id="PTHR43818:SF11">
    <property type="entry name" value="BCDNA.GH03377"/>
    <property type="match status" value="1"/>
</dbReference>
<evidence type="ECO:0000259" key="3">
    <source>
        <dbReference type="Pfam" id="PF22725"/>
    </source>
</evidence>
<proteinExistence type="predicted"/>
<dbReference type="InterPro" id="IPR000683">
    <property type="entry name" value="Gfo/Idh/MocA-like_OxRdtase_N"/>
</dbReference>
<dbReference type="InterPro" id="IPR036291">
    <property type="entry name" value="NAD(P)-bd_dom_sf"/>
</dbReference>
<evidence type="ECO:0000313" key="5">
    <source>
        <dbReference type="Proteomes" id="UP000320593"/>
    </source>
</evidence>
<comment type="caution">
    <text evidence="4">The sequence shown here is derived from an EMBL/GenBank/DDBJ whole genome shotgun (WGS) entry which is preliminary data.</text>
</comment>
<gene>
    <name evidence="4" type="ORF">JM93_01925</name>
</gene>
<sequence length="377" mass="40410">MAGKTGIGIVGCGNISRTYFKLIPLFGGLEIKACADLNREMADHAAAANGIRSQTVHDLLAADDLDIIVNLTEPDAHWAISKQILNANKHLYSELPLVTDFEQMQAMLSIAMTRKLKVGAAPDSFLGGAFQAARVAIDSGRIGTVVSGTCFMMMPGMETRHPHPDIFYRPGAGPLMLYGLYHITHLVNLLGPVARVAAMSAIGTLEREITSGARKGERFPVQTPTTVQALLQFESGANITLSTSWDVVAHRHFPIEIYGTEGTLVLPDPLFFGGDVHLTVHGNVPQMLDASAHPFSRPNQSNGTKSLANYRAAGLADMAQAIKLKNAYRCSMGLAMHALDTALSILKSAEIGAFVDVETPGDRPEQLSPEDAKALLS</sequence>
<keyword evidence="1" id="KW-0560">Oxidoreductase</keyword>
<dbReference type="Gene3D" id="3.40.50.720">
    <property type="entry name" value="NAD(P)-binding Rossmann-like Domain"/>
    <property type="match status" value="1"/>
</dbReference>